<evidence type="ECO:0000256" key="5">
    <source>
        <dbReference type="ARBA" id="ARBA00023139"/>
    </source>
</evidence>
<evidence type="ECO:0000259" key="9">
    <source>
        <dbReference type="Pfam" id="PF12849"/>
    </source>
</evidence>
<dbReference type="InterPro" id="IPR050962">
    <property type="entry name" value="Phosphate-bind_PstS"/>
</dbReference>
<dbReference type="SUPFAM" id="SSF53850">
    <property type="entry name" value="Periplasmic binding protein-like II"/>
    <property type="match status" value="1"/>
</dbReference>
<dbReference type="Gene3D" id="3.40.190.10">
    <property type="entry name" value="Periplasmic binding protein-like II"/>
    <property type="match status" value="2"/>
</dbReference>
<feature type="binding site" evidence="8">
    <location>
        <position position="74"/>
    </location>
    <ligand>
        <name>phosphate</name>
        <dbReference type="ChEBI" id="CHEBI:43474"/>
    </ligand>
</feature>
<keyword evidence="4" id="KW-0732">Signal</keyword>
<dbReference type="NCBIfam" id="TIGR00975">
    <property type="entry name" value="3a0107s03"/>
    <property type="match status" value="1"/>
</dbReference>
<evidence type="ECO:0000256" key="4">
    <source>
        <dbReference type="ARBA" id="ARBA00022729"/>
    </source>
</evidence>
<evidence type="ECO:0000256" key="8">
    <source>
        <dbReference type="PIRSR" id="PIRSR002756-1"/>
    </source>
</evidence>
<evidence type="ECO:0000256" key="7">
    <source>
        <dbReference type="PIRNR" id="PIRNR002756"/>
    </source>
</evidence>
<keyword evidence="5" id="KW-0564">Palmitate</keyword>
<dbReference type="Pfam" id="PF12849">
    <property type="entry name" value="PBP_like_2"/>
    <property type="match status" value="1"/>
</dbReference>
<dbReference type="GO" id="GO:0035435">
    <property type="term" value="P:phosphate ion transmembrane transport"/>
    <property type="evidence" value="ECO:0007669"/>
    <property type="project" value="InterPro"/>
</dbReference>
<dbReference type="CDD" id="cd13565">
    <property type="entry name" value="PBP2_PstS"/>
    <property type="match status" value="1"/>
</dbReference>
<dbReference type="PANTHER" id="PTHR42996">
    <property type="entry name" value="PHOSPHATE-BINDING PROTEIN PSTS"/>
    <property type="match status" value="1"/>
</dbReference>
<evidence type="ECO:0000313" key="11">
    <source>
        <dbReference type="Proteomes" id="UP000193487"/>
    </source>
</evidence>
<dbReference type="GO" id="GO:0042301">
    <property type="term" value="F:phosphate ion binding"/>
    <property type="evidence" value="ECO:0007669"/>
    <property type="project" value="InterPro"/>
</dbReference>
<dbReference type="AlphaFoldDB" id="A0A1X1Y256"/>
<dbReference type="PIRSF" id="PIRSF002756">
    <property type="entry name" value="PstS"/>
    <property type="match status" value="1"/>
</dbReference>
<evidence type="ECO:0000256" key="1">
    <source>
        <dbReference type="ARBA" id="ARBA00008725"/>
    </source>
</evidence>
<dbReference type="Proteomes" id="UP000193487">
    <property type="component" value="Unassembled WGS sequence"/>
</dbReference>
<name>A0A1X1Y256_9MYCO</name>
<feature type="binding site" evidence="8">
    <location>
        <begin position="44"/>
        <end position="46"/>
    </location>
    <ligand>
        <name>phosphate</name>
        <dbReference type="ChEBI" id="CHEBI:43474"/>
    </ligand>
</feature>
<keyword evidence="6" id="KW-0449">Lipoprotein</keyword>
<dbReference type="GO" id="GO:0043190">
    <property type="term" value="C:ATP-binding cassette (ABC) transporter complex"/>
    <property type="evidence" value="ECO:0007669"/>
    <property type="project" value="InterPro"/>
</dbReference>
<protein>
    <recommendedName>
        <fullName evidence="7">Phosphate-binding protein</fullName>
    </recommendedName>
</protein>
<dbReference type="PANTHER" id="PTHR42996:SF1">
    <property type="entry name" value="PHOSPHATE-BINDING PROTEIN PSTS"/>
    <property type="match status" value="1"/>
</dbReference>
<reference evidence="10 11" key="1">
    <citation type="submission" date="2016-01" db="EMBL/GenBank/DDBJ databases">
        <title>The new phylogeny of the genus Mycobacterium.</title>
        <authorList>
            <person name="Tarcisio F."/>
            <person name="Conor M."/>
            <person name="Antonella G."/>
            <person name="Elisabetta G."/>
            <person name="Giulia F.S."/>
            <person name="Sara T."/>
            <person name="Anna F."/>
            <person name="Clotilde B."/>
            <person name="Roberto B."/>
            <person name="Veronica D.S."/>
            <person name="Fabio R."/>
            <person name="Monica P."/>
            <person name="Olivier J."/>
            <person name="Enrico T."/>
            <person name="Nicola S."/>
        </authorList>
    </citation>
    <scope>NUCLEOTIDE SEQUENCE [LARGE SCALE GENOMIC DNA]</scope>
    <source>
        <strain evidence="10 11">DSM 45166</strain>
    </source>
</reference>
<sequence length="357" mass="37200">MSTAAIMCLLVTACARDGIRHTMPTPAGVSVDCDGKKRVTAEGSTAQRNAIALFSQRWAQVCPGKGLSYNPTGSGAGREQFIAGHVDFAGSDSPLTTQQTDPAAKRCNGNPAWDLPLVFGPIALAYNVGGLKTLVLSGDVLARIYSGDIRSWNDPAITALNPGSTLPDLKIRPIYRSDSSGTTDNFQRYLAVAAPNSWRKGAGTDFRGGVGEGAERSSGLIAAVQATPGAIGYVEEGYAAQADLPFAGINTGSGAVPLADDTVRKAIDAAKFSADGNDLRLDLDSLYSTKEPGAYPLVLASYEIVCSKGYQHDTAAAVKSFLAVAANDARDALSAAGYIPLPGRFKQRLVAAIEAIQ</sequence>
<feature type="domain" description="PBP" evidence="9">
    <location>
        <begin position="37"/>
        <end position="326"/>
    </location>
</feature>
<dbReference type="InterPro" id="IPR024370">
    <property type="entry name" value="PBP_domain"/>
</dbReference>
<dbReference type="EMBL" id="LQPE01000090">
    <property type="protein sequence ID" value="ORW05111.1"/>
    <property type="molecule type" value="Genomic_DNA"/>
</dbReference>
<comment type="similarity">
    <text evidence="1 7">Belongs to the PstS family.</text>
</comment>
<gene>
    <name evidence="10" type="ORF">AWC14_01990</name>
</gene>
<keyword evidence="11" id="KW-1185">Reference proteome</keyword>
<proteinExistence type="inferred from homology"/>
<keyword evidence="3 7" id="KW-0592">Phosphate transport</keyword>
<feature type="binding site" evidence="8">
    <location>
        <begin position="180"/>
        <end position="182"/>
    </location>
    <ligand>
        <name>phosphate</name>
        <dbReference type="ChEBI" id="CHEBI:43474"/>
    </ligand>
</feature>
<organism evidence="10 11">
    <name type="scientific">Mycobacterium kyorinense</name>
    <dbReference type="NCBI Taxonomy" id="487514"/>
    <lineage>
        <taxon>Bacteria</taxon>
        <taxon>Bacillati</taxon>
        <taxon>Actinomycetota</taxon>
        <taxon>Actinomycetes</taxon>
        <taxon>Mycobacteriales</taxon>
        <taxon>Mycobacteriaceae</taxon>
        <taxon>Mycobacterium</taxon>
    </lineage>
</organism>
<evidence type="ECO:0000256" key="2">
    <source>
        <dbReference type="ARBA" id="ARBA00022448"/>
    </source>
</evidence>
<feature type="binding site" evidence="8">
    <location>
        <position position="92"/>
    </location>
    <ligand>
        <name>phosphate</name>
        <dbReference type="ChEBI" id="CHEBI:43474"/>
    </ligand>
</feature>
<dbReference type="InterPro" id="IPR005673">
    <property type="entry name" value="ABC_phos-bd_PstS"/>
</dbReference>
<keyword evidence="2 7" id="KW-0813">Transport</keyword>
<evidence type="ECO:0000256" key="6">
    <source>
        <dbReference type="ARBA" id="ARBA00023288"/>
    </source>
</evidence>
<evidence type="ECO:0000256" key="3">
    <source>
        <dbReference type="ARBA" id="ARBA00022592"/>
    </source>
</evidence>
<comment type="caution">
    <text evidence="10">The sequence shown here is derived from an EMBL/GenBank/DDBJ whole genome shotgun (WGS) entry which is preliminary data.</text>
</comment>
<accession>A0A1X1Y256</accession>
<evidence type="ECO:0000313" key="10">
    <source>
        <dbReference type="EMBL" id="ORW05111.1"/>
    </source>
</evidence>